<protein>
    <submittedName>
        <fullName evidence="2">Uncharacterized protein</fullName>
    </submittedName>
</protein>
<reference evidence="2" key="1">
    <citation type="submission" date="2020-03" db="EMBL/GenBank/DDBJ databases">
        <title>Hybrid Assembly of Korean Phytophthora infestans isolates.</title>
        <authorList>
            <person name="Prokchorchik M."/>
            <person name="Lee Y."/>
            <person name="Seo J."/>
            <person name="Cho J.-H."/>
            <person name="Park Y.-E."/>
            <person name="Jang D.-C."/>
            <person name="Im J.-S."/>
            <person name="Choi J.-G."/>
            <person name="Park H.-J."/>
            <person name="Lee G.-B."/>
            <person name="Lee Y.-G."/>
            <person name="Hong S.-Y."/>
            <person name="Cho K."/>
            <person name="Sohn K.H."/>
        </authorList>
    </citation>
    <scope>NUCLEOTIDE SEQUENCE</scope>
    <source>
        <strain evidence="2">KR_2_A2</strain>
    </source>
</reference>
<sequence>MASWEVLKAHQEYLFEDITGEDLVGVGDTWAAYKDTERRVANDDVEGREGDNIQGGDGMEQHAVEVGLHVGGLGGSDDGCGGWSCDAGVQVSTSGSRRSVESESPGSTRVPFGGDVVHADTVHRADADVTRVAAVASTPRSMGKAYMNSLNVKSGLPIVANPQVA</sequence>
<comment type="caution">
    <text evidence="2">The sequence shown here is derived from an EMBL/GenBank/DDBJ whole genome shotgun (WGS) entry which is preliminary data.</text>
</comment>
<accession>A0A8S9TRY5</accession>
<dbReference type="Proteomes" id="UP000704712">
    <property type="component" value="Unassembled WGS sequence"/>
</dbReference>
<gene>
    <name evidence="2" type="ORF">GN958_ATG21304</name>
</gene>
<evidence type="ECO:0000313" key="2">
    <source>
        <dbReference type="EMBL" id="KAF4129509.1"/>
    </source>
</evidence>
<organism evidence="2 3">
    <name type="scientific">Phytophthora infestans</name>
    <name type="common">Potato late blight agent</name>
    <name type="synonym">Botrytis infestans</name>
    <dbReference type="NCBI Taxonomy" id="4787"/>
    <lineage>
        <taxon>Eukaryota</taxon>
        <taxon>Sar</taxon>
        <taxon>Stramenopiles</taxon>
        <taxon>Oomycota</taxon>
        <taxon>Peronosporomycetes</taxon>
        <taxon>Peronosporales</taxon>
        <taxon>Peronosporaceae</taxon>
        <taxon>Phytophthora</taxon>
    </lineage>
</organism>
<dbReference type="AlphaFoldDB" id="A0A8S9TRY5"/>
<name>A0A8S9TRY5_PHYIN</name>
<dbReference type="EMBL" id="JAACNO010002953">
    <property type="protein sequence ID" value="KAF4129509.1"/>
    <property type="molecule type" value="Genomic_DNA"/>
</dbReference>
<evidence type="ECO:0000313" key="3">
    <source>
        <dbReference type="Proteomes" id="UP000704712"/>
    </source>
</evidence>
<feature type="region of interest" description="Disordered" evidence="1">
    <location>
        <begin position="92"/>
        <end position="112"/>
    </location>
</feature>
<evidence type="ECO:0000256" key="1">
    <source>
        <dbReference type="SAM" id="MobiDB-lite"/>
    </source>
</evidence>
<feature type="compositionally biased region" description="Polar residues" evidence="1">
    <location>
        <begin position="92"/>
        <end position="107"/>
    </location>
</feature>
<proteinExistence type="predicted"/>